<dbReference type="EMBL" id="CP093313">
    <property type="protein sequence ID" value="UWZ82774.1"/>
    <property type="molecule type" value="Genomic_DNA"/>
</dbReference>
<accession>A0A9J7BPC4</accession>
<keyword evidence="1" id="KW-0732">Signal</keyword>
<name>A0A9J7BPC4_9BACT</name>
<evidence type="ECO:0000313" key="3">
    <source>
        <dbReference type="Proteomes" id="UP001059380"/>
    </source>
</evidence>
<dbReference type="Proteomes" id="UP001059380">
    <property type="component" value="Chromosome"/>
</dbReference>
<evidence type="ECO:0000313" key="2">
    <source>
        <dbReference type="EMBL" id="UWZ82774.1"/>
    </source>
</evidence>
<organism evidence="2 3">
    <name type="scientific">Occallatibacter riparius</name>
    <dbReference type="NCBI Taxonomy" id="1002689"/>
    <lineage>
        <taxon>Bacteria</taxon>
        <taxon>Pseudomonadati</taxon>
        <taxon>Acidobacteriota</taxon>
        <taxon>Terriglobia</taxon>
        <taxon>Terriglobales</taxon>
        <taxon>Acidobacteriaceae</taxon>
        <taxon>Occallatibacter</taxon>
    </lineage>
</organism>
<feature type="signal peptide" evidence="1">
    <location>
        <begin position="1"/>
        <end position="25"/>
    </location>
</feature>
<sequence>MLRNSFKSAAAIAALVVASGLSANAAQLSGDARAAIPRDVQQLVVIDYRQMQNSPTAMQLRDRVMPPDLRQFDEALRRSGLNENHDVDQLAFALFRPNQAQEDVTTVGIAQGQFPIDDIMAKFKKGAVKPKLIRTNKVYPMGKTGFVLCFVDQSTMVFGQSDAVKASLDARDGQVQSLLNNSSLMDAMKTVDSEDLWSVLDAKGTQNMMKQVLGEAGSMADYESVRKRLQTSYYSMNFQHGVKFDLTIQTGDAFAAATVSSLLNAAVVYRRMTGDETEKTAMSGTDVTSSSGKLAIHFAASDNDFASLLKSQLFQSMVR</sequence>
<proteinExistence type="predicted"/>
<protein>
    <recommendedName>
        <fullName evidence="4">DUF4868 domain-containing protein</fullName>
    </recommendedName>
</protein>
<dbReference type="KEGG" id="orp:MOP44_19645"/>
<feature type="chain" id="PRO_5039902709" description="DUF4868 domain-containing protein" evidence="1">
    <location>
        <begin position="26"/>
        <end position="319"/>
    </location>
</feature>
<evidence type="ECO:0000256" key="1">
    <source>
        <dbReference type="SAM" id="SignalP"/>
    </source>
</evidence>
<evidence type="ECO:0008006" key="4">
    <source>
        <dbReference type="Google" id="ProtNLM"/>
    </source>
</evidence>
<keyword evidence="3" id="KW-1185">Reference proteome</keyword>
<dbReference type="RefSeq" id="WP_260791992.1">
    <property type="nucleotide sequence ID" value="NZ_CP093313.1"/>
</dbReference>
<dbReference type="AlphaFoldDB" id="A0A9J7BPC4"/>
<reference evidence="2" key="1">
    <citation type="submission" date="2021-04" db="EMBL/GenBank/DDBJ databases">
        <title>Phylogenetic analysis of Acidobacteriaceae.</title>
        <authorList>
            <person name="Qiu L."/>
            <person name="Zhang Q."/>
        </authorList>
    </citation>
    <scope>NUCLEOTIDE SEQUENCE</scope>
    <source>
        <strain evidence="2">DSM 25168</strain>
    </source>
</reference>
<gene>
    <name evidence="2" type="ORF">MOP44_19645</name>
</gene>